<keyword evidence="2" id="KW-1185">Reference proteome</keyword>
<dbReference type="EMBL" id="JAQOSP010000124">
    <property type="protein sequence ID" value="MDJ1171717.1"/>
    <property type="molecule type" value="Genomic_DNA"/>
</dbReference>
<sequence length="250" mass="27450">MKKNTHLSKITYQLATLTFLATLGWQSASTALPRPSFEIAQAFNPPGRGAPPRTADVGTRGCSVSDANAEPLTALVPVKDLALTLESHPTLFWYVPKAEGKTVKFTLLDKNDQTIIYEKELPAPSASGIVGIELSPDEMEGLKENELYHWYLSVVCDPQDRTGDIIVDGWIERMEADGDLKAQIQAANPEALPKIYAESGIWHDALSAMAKLYNENPQNEAIASQWETLLRSVQLDAFANTPILSLSELQ</sequence>
<accession>A0ABT7AXS9</accession>
<evidence type="ECO:0000313" key="2">
    <source>
        <dbReference type="Proteomes" id="UP001235303"/>
    </source>
</evidence>
<proteinExistence type="predicted"/>
<dbReference type="InterPro" id="IPR010328">
    <property type="entry name" value="DUF928"/>
</dbReference>
<organism evidence="1 2">
    <name type="scientific">Roseofilum acuticapitatum BLCC-M154</name>
    <dbReference type="NCBI Taxonomy" id="3022444"/>
    <lineage>
        <taxon>Bacteria</taxon>
        <taxon>Bacillati</taxon>
        <taxon>Cyanobacteriota</taxon>
        <taxon>Cyanophyceae</taxon>
        <taxon>Desertifilales</taxon>
        <taxon>Desertifilaceae</taxon>
        <taxon>Roseofilum</taxon>
        <taxon>Roseofilum acuticapitatum</taxon>
    </lineage>
</organism>
<gene>
    <name evidence="1" type="ORF">PMG71_20010</name>
</gene>
<comment type="caution">
    <text evidence="1">The sequence shown here is derived from an EMBL/GenBank/DDBJ whole genome shotgun (WGS) entry which is preliminary data.</text>
</comment>
<name>A0ABT7AXS9_9CYAN</name>
<dbReference type="RefSeq" id="WP_283755470.1">
    <property type="nucleotide sequence ID" value="NZ_JAQOSP010000124.1"/>
</dbReference>
<protein>
    <submittedName>
        <fullName evidence="1">DUF928 domain-containing protein</fullName>
    </submittedName>
</protein>
<dbReference type="Proteomes" id="UP001235303">
    <property type="component" value="Unassembled WGS sequence"/>
</dbReference>
<dbReference type="Pfam" id="PF06051">
    <property type="entry name" value="DUF928"/>
    <property type="match status" value="1"/>
</dbReference>
<reference evidence="1 2" key="1">
    <citation type="submission" date="2023-01" db="EMBL/GenBank/DDBJ databases">
        <title>Novel diversity within Roseofilum (Cyanobacteria; Desertifilaceae) from marine benthic mats with descriptions of four novel species.</title>
        <authorList>
            <person name="Wang Y."/>
            <person name="Berthold D.E."/>
            <person name="Hu J."/>
            <person name="Lefler F.W."/>
            <person name="Laughinghouse H.D. IV."/>
        </authorList>
    </citation>
    <scope>NUCLEOTIDE SEQUENCE [LARGE SCALE GENOMIC DNA]</scope>
    <source>
        <strain evidence="1 2">BLCC-M154</strain>
    </source>
</reference>
<evidence type="ECO:0000313" key="1">
    <source>
        <dbReference type="EMBL" id="MDJ1171717.1"/>
    </source>
</evidence>